<evidence type="ECO:0000256" key="7">
    <source>
        <dbReference type="ARBA" id="ARBA00022679"/>
    </source>
</evidence>
<evidence type="ECO:0000256" key="6">
    <source>
        <dbReference type="ARBA" id="ARBA00022553"/>
    </source>
</evidence>
<keyword evidence="7" id="KW-0808">Transferase</keyword>
<evidence type="ECO:0000256" key="2">
    <source>
        <dbReference type="ARBA" id="ARBA00004236"/>
    </source>
</evidence>
<dbReference type="GO" id="GO:0045121">
    <property type="term" value="C:membrane raft"/>
    <property type="evidence" value="ECO:0007669"/>
    <property type="project" value="UniProtKB-SubCell"/>
</dbReference>
<dbReference type="PANTHER" id="PTHR43547:SF2">
    <property type="entry name" value="HYBRID SIGNAL TRANSDUCTION HISTIDINE KINASE C"/>
    <property type="match status" value="1"/>
</dbReference>
<comment type="catalytic activity">
    <reaction evidence="1">
        <text>ATP + protein L-histidine = ADP + protein N-phospho-L-histidine.</text>
        <dbReference type="EC" id="2.7.13.3"/>
    </reaction>
</comment>
<keyword evidence="10" id="KW-0067">ATP-binding</keyword>
<dbReference type="EMBL" id="LBVV01000002">
    <property type="protein sequence ID" value="KKQ95245.1"/>
    <property type="molecule type" value="Genomic_DNA"/>
</dbReference>
<feature type="transmembrane region" description="Helical" evidence="13">
    <location>
        <begin position="20"/>
        <end position="40"/>
    </location>
</feature>
<keyword evidence="5" id="KW-1003">Cell membrane</keyword>
<keyword evidence="12 13" id="KW-0472">Membrane</keyword>
<reference evidence="15 16" key="1">
    <citation type="journal article" date="2015" name="Nature">
        <title>rRNA introns, odd ribosomes, and small enigmatic genomes across a large radiation of phyla.</title>
        <authorList>
            <person name="Brown C.T."/>
            <person name="Hug L.A."/>
            <person name="Thomas B.C."/>
            <person name="Sharon I."/>
            <person name="Castelle C.J."/>
            <person name="Singh A."/>
            <person name="Wilkins M.J."/>
            <person name="Williams K.H."/>
            <person name="Banfield J.F."/>
        </authorList>
    </citation>
    <scope>NUCLEOTIDE SEQUENCE [LARGE SCALE GENOMIC DNA]</scope>
</reference>
<feature type="domain" description="Histidine kinase" evidence="14">
    <location>
        <begin position="241"/>
        <end position="459"/>
    </location>
</feature>
<evidence type="ECO:0000256" key="12">
    <source>
        <dbReference type="ARBA" id="ARBA00023136"/>
    </source>
</evidence>
<evidence type="ECO:0000313" key="16">
    <source>
        <dbReference type="Proteomes" id="UP000034207"/>
    </source>
</evidence>
<gene>
    <name evidence="15" type="ORF">UT18_C0002G0022</name>
</gene>
<evidence type="ECO:0000256" key="1">
    <source>
        <dbReference type="ARBA" id="ARBA00000085"/>
    </source>
</evidence>
<dbReference type="Proteomes" id="UP000034207">
    <property type="component" value="Unassembled WGS sequence"/>
</dbReference>
<protein>
    <recommendedName>
        <fullName evidence="4">histidine kinase</fullName>
        <ecNumber evidence="4">2.7.13.3</ecNumber>
    </recommendedName>
</protein>
<dbReference type="SUPFAM" id="SSF47384">
    <property type="entry name" value="Homodimeric domain of signal transducing histidine kinase"/>
    <property type="match status" value="1"/>
</dbReference>
<dbReference type="SMART" id="SM00387">
    <property type="entry name" value="HATPase_c"/>
    <property type="match status" value="1"/>
</dbReference>
<dbReference type="STRING" id="1618345.UT18_C0002G0022"/>
<keyword evidence="13" id="KW-0812">Transmembrane</keyword>
<dbReference type="Pfam" id="PF02518">
    <property type="entry name" value="HATPase_c"/>
    <property type="match status" value="1"/>
</dbReference>
<keyword evidence="8" id="KW-0547">Nucleotide-binding</keyword>
<evidence type="ECO:0000256" key="9">
    <source>
        <dbReference type="ARBA" id="ARBA00022777"/>
    </source>
</evidence>
<dbReference type="InterPro" id="IPR004358">
    <property type="entry name" value="Sig_transdc_His_kin-like_C"/>
</dbReference>
<dbReference type="FunFam" id="1.10.287.130:FF:000001">
    <property type="entry name" value="Two-component sensor histidine kinase"/>
    <property type="match status" value="1"/>
</dbReference>
<dbReference type="InterPro" id="IPR005467">
    <property type="entry name" value="His_kinase_dom"/>
</dbReference>
<dbReference type="SUPFAM" id="SSF55874">
    <property type="entry name" value="ATPase domain of HSP90 chaperone/DNA topoisomerase II/histidine kinase"/>
    <property type="match status" value="1"/>
</dbReference>
<comment type="caution">
    <text evidence="15">The sequence shown here is derived from an EMBL/GenBank/DDBJ whole genome shotgun (WGS) entry which is preliminary data.</text>
</comment>
<name>A0A0G0M4J5_UNCC2</name>
<proteinExistence type="predicted"/>
<dbReference type="Gene3D" id="1.10.287.130">
    <property type="match status" value="1"/>
</dbReference>
<accession>A0A0G0M4J5</accession>
<dbReference type="PANTHER" id="PTHR43547">
    <property type="entry name" value="TWO-COMPONENT HISTIDINE KINASE"/>
    <property type="match status" value="1"/>
</dbReference>
<evidence type="ECO:0000259" key="14">
    <source>
        <dbReference type="PROSITE" id="PS50109"/>
    </source>
</evidence>
<dbReference type="GO" id="GO:0000155">
    <property type="term" value="F:phosphorelay sensor kinase activity"/>
    <property type="evidence" value="ECO:0007669"/>
    <property type="project" value="InterPro"/>
</dbReference>
<dbReference type="InterPro" id="IPR036097">
    <property type="entry name" value="HisK_dim/P_sf"/>
</dbReference>
<evidence type="ECO:0000256" key="10">
    <source>
        <dbReference type="ARBA" id="ARBA00022840"/>
    </source>
</evidence>
<evidence type="ECO:0000256" key="11">
    <source>
        <dbReference type="ARBA" id="ARBA00023012"/>
    </source>
</evidence>
<evidence type="ECO:0000256" key="4">
    <source>
        <dbReference type="ARBA" id="ARBA00012438"/>
    </source>
</evidence>
<dbReference type="PROSITE" id="PS50109">
    <property type="entry name" value="HIS_KIN"/>
    <property type="match status" value="1"/>
</dbReference>
<sequence length="474" mass="53578">MNNNGNKYLSFLNNNKQVIYSLFIIILIPFMMAINTWVVLRQQQFDLDAALRDKAIIAAQGLNTSISDDLSDPKKIQSKIDFFFNVTSEVKYVAIINKIGDDFKVLASIDSLEVGRNIDGQMRTLLGTAWFGDGAFAQEITSPENKKYGEKKIAYNERLFQVIVPLKNAKGDYVYLANIWVSAASTDYINQQTLVKAFAILVVTVIIVLFLVMSNARLFQYALLFQKLKEVDQMKDDFISTASHELKTPLTLIKGNVSMIIEDYDKIPKADQKKMLNQVFDNTNRLNLLVSDLLDVSRIEQNRIKLEFEPVDILELVDKVFNEYEGQAKEKGLKLIKTFKTEKAVSSLDRAKFEQVLVNLVGNGIKYTKEGEVEIIIASDAKGHSVCIRDTGVGMDELERKNLFSKFYRVRNDDTEAIQGTGLGLWITKQLIEVMKGTIMVDSIKGVGSQFTVIFPSTSDVRKPENKKVIKNLT</sequence>
<evidence type="ECO:0000256" key="3">
    <source>
        <dbReference type="ARBA" id="ARBA00004314"/>
    </source>
</evidence>
<feature type="transmembrane region" description="Helical" evidence="13">
    <location>
        <begin position="194"/>
        <end position="213"/>
    </location>
</feature>
<evidence type="ECO:0000256" key="13">
    <source>
        <dbReference type="SAM" id="Phobius"/>
    </source>
</evidence>
<keyword evidence="9 15" id="KW-0418">Kinase</keyword>
<keyword evidence="11" id="KW-0902">Two-component regulatory system</keyword>
<dbReference type="Gene3D" id="3.30.565.10">
    <property type="entry name" value="Histidine kinase-like ATPase, C-terminal domain"/>
    <property type="match status" value="1"/>
</dbReference>
<dbReference type="InterPro" id="IPR003594">
    <property type="entry name" value="HATPase_dom"/>
</dbReference>
<evidence type="ECO:0000256" key="8">
    <source>
        <dbReference type="ARBA" id="ARBA00022741"/>
    </source>
</evidence>
<keyword evidence="6" id="KW-0597">Phosphoprotein</keyword>
<dbReference type="GO" id="GO:0005524">
    <property type="term" value="F:ATP binding"/>
    <property type="evidence" value="ECO:0007669"/>
    <property type="project" value="UniProtKB-KW"/>
</dbReference>
<dbReference type="InterPro" id="IPR003661">
    <property type="entry name" value="HisK_dim/P_dom"/>
</dbReference>
<dbReference type="AlphaFoldDB" id="A0A0G0M4J5"/>
<comment type="subcellular location">
    <subcellularLocation>
        <location evidence="2">Cell membrane</location>
    </subcellularLocation>
    <subcellularLocation>
        <location evidence="3">Membrane raft</location>
        <topology evidence="3">Multi-pass membrane protein</topology>
    </subcellularLocation>
</comment>
<dbReference type="PRINTS" id="PR00344">
    <property type="entry name" value="BCTRLSENSOR"/>
</dbReference>
<dbReference type="FunFam" id="3.30.565.10:FF:000023">
    <property type="entry name" value="PAS domain-containing sensor histidine kinase"/>
    <property type="match status" value="1"/>
</dbReference>
<organism evidence="15 16">
    <name type="scientific">candidate division CPR2 bacterium GW2011_GWC2_39_10</name>
    <dbReference type="NCBI Taxonomy" id="1618345"/>
    <lineage>
        <taxon>Bacteria</taxon>
        <taxon>Bacteria division CPR2</taxon>
    </lineage>
</organism>
<dbReference type="EC" id="2.7.13.3" evidence="4"/>
<dbReference type="Pfam" id="PF00512">
    <property type="entry name" value="HisKA"/>
    <property type="match status" value="1"/>
</dbReference>
<evidence type="ECO:0000256" key="5">
    <source>
        <dbReference type="ARBA" id="ARBA00022475"/>
    </source>
</evidence>
<dbReference type="CDD" id="cd00082">
    <property type="entry name" value="HisKA"/>
    <property type="match status" value="1"/>
</dbReference>
<dbReference type="SMART" id="SM00388">
    <property type="entry name" value="HisKA"/>
    <property type="match status" value="1"/>
</dbReference>
<keyword evidence="13" id="KW-1133">Transmembrane helix</keyword>
<dbReference type="GO" id="GO:0005886">
    <property type="term" value="C:plasma membrane"/>
    <property type="evidence" value="ECO:0007669"/>
    <property type="project" value="UniProtKB-SubCell"/>
</dbReference>
<evidence type="ECO:0000313" key="15">
    <source>
        <dbReference type="EMBL" id="KKQ95245.1"/>
    </source>
</evidence>
<dbReference type="InterPro" id="IPR036890">
    <property type="entry name" value="HATPase_C_sf"/>
</dbReference>